<evidence type="ECO:0000256" key="7">
    <source>
        <dbReference type="ARBA" id="ARBA00023136"/>
    </source>
</evidence>
<dbReference type="SUPFAM" id="SSF53756">
    <property type="entry name" value="UDP-Glycosyltransferase/glycogen phosphorylase"/>
    <property type="match status" value="1"/>
</dbReference>
<dbReference type="HAMAP" id="MF_00033">
    <property type="entry name" value="MurG"/>
    <property type="match status" value="1"/>
</dbReference>
<evidence type="ECO:0000256" key="10">
    <source>
        <dbReference type="HAMAP-Rule" id="MF_00033"/>
    </source>
</evidence>
<keyword evidence="3 10" id="KW-0328">Glycosyltransferase</keyword>
<dbReference type="AlphaFoldDB" id="A0A6J4VWD4"/>
<dbReference type="GO" id="GO:0005975">
    <property type="term" value="P:carbohydrate metabolic process"/>
    <property type="evidence" value="ECO:0007669"/>
    <property type="project" value="InterPro"/>
</dbReference>
<keyword evidence="6 10" id="KW-0573">Peptidoglycan synthesis</keyword>
<feature type="domain" description="Glycosyl transferase family 28 C-terminal" evidence="12">
    <location>
        <begin position="185"/>
        <end position="331"/>
    </location>
</feature>
<proteinExistence type="inferred from homology"/>
<evidence type="ECO:0000256" key="1">
    <source>
        <dbReference type="ARBA" id="ARBA00022475"/>
    </source>
</evidence>
<comment type="function">
    <text evidence="10">Cell wall formation. Catalyzes the transfer of a GlcNAc subunit on undecaprenyl-pyrophosphoryl-MurNAc-pentapeptide (lipid intermediate I) to form undecaprenyl-pyrophosphoryl-MurNAc-(pentapeptide)GlcNAc (lipid intermediate II).</text>
</comment>
<feature type="binding site" evidence="10">
    <location>
        <position position="122"/>
    </location>
    <ligand>
        <name>UDP-N-acetyl-alpha-D-glucosamine</name>
        <dbReference type="ChEBI" id="CHEBI:57705"/>
    </ligand>
</feature>
<dbReference type="GO" id="GO:0005886">
    <property type="term" value="C:plasma membrane"/>
    <property type="evidence" value="ECO:0007669"/>
    <property type="project" value="UniProtKB-SubCell"/>
</dbReference>
<dbReference type="NCBIfam" id="TIGR01133">
    <property type="entry name" value="murG"/>
    <property type="match status" value="1"/>
</dbReference>
<protein>
    <recommendedName>
        <fullName evidence="10">UDP-N-acetylglucosamine--N-acetylmuramyl-(pentapeptide) pyrophosphoryl-undecaprenol N-acetylglucosamine transferase</fullName>
        <ecNumber evidence="10">2.4.1.227</ecNumber>
    </recommendedName>
    <alternativeName>
        <fullName evidence="10">Undecaprenyl-PP-MurNAc-pentapeptide-UDPGlcNAc GlcNAc transferase</fullName>
    </alternativeName>
</protein>
<dbReference type="CDD" id="cd03785">
    <property type="entry name" value="GT28_MurG"/>
    <property type="match status" value="1"/>
</dbReference>
<dbReference type="GO" id="GO:0009252">
    <property type="term" value="P:peptidoglycan biosynthetic process"/>
    <property type="evidence" value="ECO:0007669"/>
    <property type="project" value="UniProtKB-UniRule"/>
</dbReference>
<keyword evidence="1 10" id="KW-1003">Cell membrane</keyword>
<gene>
    <name evidence="10" type="primary">murG</name>
    <name evidence="13" type="ORF">AVDCRST_MAG86-3837</name>
</gene>
<evidence type="ECO:0000256" key="2">
    <source>
        <dbReference type="ARBA" id="ARBA00022618"/>
    </source>
</evidence>
<name>A0A6J4VWD4_9DEIN</name>
<reference evidence="13" key="1">
    <citation type="submission" date="2020-02" db="EMBL/GenBank/DDBJ databases">
        <authorList>
            <person name="Meier V. D."/>
        </authorList>
    </citation>
    <scope>NUCLEOTIDE SEQUENCE</scope>
    <source>
        <strain evidence="13">AVDCRST_MAG86</strain>
    </source>
</reference>
<evidence type="ECO:0000256" key="8">
    <source>
        <dbReference type="ARBA" id="ARBA00023306"/>
    </source>
</evidence>
<evidence type="ECO:0000256" key="5">
    <source>
        <dbReference type="ARBA" id="ARBA00022960"/>
    </source>
</evidence>
<feature type="domain" description="Glycosyltransferase family 28 N-terminal" evidence="11">
    <location>
        <begin position="5"/>
        <end position="137"/>
    </location>
</feature>
<evidence type="ECO:0000256" key="3">
    <source>
        <dbReference type="ARBA" id="ARBA00022676"/>
    </source>
</evidence>
<comment type="pathway">
    <text evidence="10">Cell wall biogenesis; peptidoglycan biosynthesis.</text>
</comment>
<feature type="binding site" evidence="10">
    <location>
        <begin position="12"/>
        <end position="14"/>
    </location>
    <ligand>
        <name>UDP-N-acetyl-alpha-D-glucosamine</name>
        <dbReference type="ChEBI" id="CHEBI:57705"/>
    </ligand>
</feature>
<evidence type="ECO:0000259" key="12">
    <source>
        <dbReference type="Pfam" id="PF04101"/>
    </source>
</evidence>
<evidence type="ECO:0000256" key="6">
    <source>
        <dbReference type="ARBA" id="ARBA00022984"/>
    </source>
</evidence>
<comment type="similarity">
    <text evidence="10">Belongs to the glycosyltransferase 28 family. MurG subfamily.</text>
</comment>
<dbReference type="InterPro" id="IPR004276">
    <property type="entry name" value="GlycoTrans_28_N"/>
</dbReference>
<keyword evidence="2 10" id="KW-0132">Cell division</keyword>
<dbReference type="InterPro" id="IPR007235">
    <property type="entry name" value="Glyco_trans_28_C"/>
</dbReference>
<evidence type="ECO:0000256" key="9">
    <source>
        <dbReference type="ARBA" id="ARBA00023316"/>
    </source>
</evidence>
<keyword evidence="8 10" id="KW-0131">Cell cycle</keyword>
<dbReference type="Pfam" id="PF04101">
    <property type="entry name" value="Glyco_tran_28_C"/>
    <property type="match status" value="1"/>
</dbReference>
<dbReference type="GO" id="GO:0071555">
    <property type="term" value="P:cell wall organization"/>
    <property type="evidence" value="ECO:0007669"/>
    <property type="project" value="UniProtKB-KW"/>
</dbReference>
<evidence type="ECO:0000313" key="13">
    <source>
        <dbReference type="EMBL" id="CAA9587534.1"/>
    </source>
</evidence>
<dbReference type="Pfam" id="PF03033">
    <property type="entry name" value="Glyco_transf_28"/>
    <property type="match status" value="1"/>
</dbReference>
<dbReference type="UniPathway" id="UPA00219"/>
<feature type="binding site" evidence="10">
    <location>
        <position position="162"/>
    </location>
    <ligand>
        <name>UDP-N-acetyl-alpha-D-glucosamine</name>
        <dbReference type="ChEBI" id="CHEBI:57705"/>
    </ligand>
</feature>
<accession>A0A6J4VWD4</accession>
<keyword evidence="7 10" id="KW-0472">Membrane</keyword>
<dbReference type="EC" id="2.4.1.227" evidence="10"/>
<dbReference type="PANTHER" id="PTHR21015">
    <property type="entry name" value="UDP-N-ACETYLGLUCOSAMINE--N-ACETYLMURAMYL-(PENTAPEPTIDE) PYROPHOSPHORYL-UNDECAPRENOL N-ACETYLGLUCOSAMINE TRANSFERASE 1"/>
    <property type="match status" value="1"/>
</dbReference>
<keyword evidence="9 10" id="KW-0961">Cell wall biogenesis/degradation</keyword>
<comment type="subcellular location">
    <subcellularLocation>
        <location evidence="10">Cell membrane</location>
        <topology evidence="10">Peripheral membrane protein</topology>
        <orientation evidence="10">Cytoplasmic side</orientation>
    </subcellularLocation>
</comment>
<dbReference type="GO" id="GO:0050511">
    <property type="term" value="F:undecaprenyldiphospho-muramoylpentapeptide beta-N-acetylglucosaminyltransferase activity"/>
    <property type="evidence" value="ECO:0007669"/>
    <property type="project" value="UniProtKB-UniRule"/>
</dbReference>
<dbReference type="EMBL" id="CADCWP010000342">
    <property type="protein sequence ID" value="CAA9587534.1"/>
    <property type="molecule type" value="Genomic_DNA"/>
</dbReference>
<feature type="binding site" evidence="10">
    <location>
        <position position="190"/>
    </location>
    <ligand>
        <name>UDP-N-acetyl-alpha-D-glucosamine</name>
        <dbReference type="ChEBI" id="CHEBI:57705"/>
    </ligand>
</feature>
<sequence length="367" mass="38858">MTRTVVMATGGTGGHIYPAVAVARELELRGYRTAFIGQKMGLEARLVPAEGLPFFGVRAGKWHRGRPDPRQAAQAALGLRDAVTLLRRLRPALVLGFGGFASFPALAAARVLGVPYALHEQNVLPGMVTRWFARGARFVAAAAVEVNAQLPVTAEVVGLPVREQRIAKRDARRQLGLPEQGTVTFVMGGSQGSAVLNRAVPEAFAALSETAPDLYVLHSSGPAHLEGMRAHTAGRPRYRVDAFLESVLAWSAADLGITRGGNGTLAEAAFHGVPLLMVPLPSAAENHQLHNARAVEAAGAGTVVEQTEIGLLAGMWGELLDPDVRAAMRARARSRSPEGAAARLAGLVERTLRAAEPGERNTVQETL</sequence>
<dbReference type="PANTHER" id="PTHR21015:SF22">
    <property type="entry name" value="GLYCOSYLTRANSFERASE"/>
    <property type="match status" value="1"/>
</dbReference>
<dbReference type="InterPro" id="IPR006009">
    <property type="entry name" value="GlcNAc_MurG"/>
</dbReference>
<evidence type="ECO:0000256" key="4">
    <source>
        <dbReference type="ARBA" id="ARBA00022679"/>
    </source>
</evidence>
<keyword evidence="5 10" id="KW-0133">Cell shape</keyword>
<dbReference type="GO" id="GO:0051301">
    <property type="term" value="P:cell division"/>
    <property type="evidence" value="ECO:0007669"/>
    <property type="project" value="UniProtKB-KW"/>
</dbReference>
<dbReference type="Gene3D" id="3.40.50.2000">
    <property type="entry name" value="Glycogen Phosphorylase B"/>
    <property type="match status" value="2"/>
</dbReference>
<organism evidence="13">
    <name type="scientific">uncultured Truepera sp</name>
    <dbReference type="NCBI Taxonomy" id="543023"/>
    <lineage>
        <taxon>Bacteria</taxon>
        <taxon>Thermotogati</taxon>
        <taxon>Deinococcota</taxon>
        <taxon>Deinococci</taxon>
        <taxon>Trueperales</taxon>
        <taxon>Trueperaceae</taxon>
        <taxon>Truepera</taxon>
        <taxon>environmental samples</taxon>
    </lineage>
</organism>
<dbReference type="GO" id="GO:0008360">
    <property type="term" value="P:regulation of cell shape"/>
    <property type="evidence" value="ECO:0007669"/>
    <property type="project" value="UniProtKB-KW"/>
</dbReference>
<comment type="caution">
    <text evidence="10">Lacks conserved residue(s) required for the propagation of feature annotation.</text>
</comment>
<evidence type="ECO:0000259" key="11">
    <source>
        <dbReference type="Pfam" id="PF03033"/>
    </source>
</evidence>
<feature type="binding site" evidence="10">
    <location>
        <position position="288"/>
    </location>
    <ligand>
        <name>UDP-N-acetyl-alpha-D-glucosamine</name>
        <dbReference type="ChEBI" id="CHEBI:57705"/>
    </ligand>
</feature>
<keyword evidence="4 10" id="KW-0808">Transferase</keyword>
<comment type="catalytic activity">
    <reaction evidence="10">
        <text>di-trans,octa-cis-undecaprenyl diphospho-N-acetyl-alpha-D-muramoyl-L-alanyl-D-glutamyl-meso-2,6-diaminopimeloyl-D-alanyl-D-alanine + UDP-N-acetyl-alpha-D-glucosamine = di-trans,octa-cis-undecaprenyl diphospho-[N-acetyl-alpha-D-glucosaminyl-(1-&gt;4)]-N-acetyl-alpha-D-muramoyl-L-alanyl-D-glutamyl-meso-2,6-diaminopimeloyl-D-alanyl-D-alanine + UDP + H(+)</text>
        <dbReference type="Rhea" id="RHEA:31227"/>
        <dbReference type="ChEBI" id="CHEBI:15378"/>
        <dbReference type="ChEBI" id="CHEBI:57705"/>
        <dbReference type="ChEBI" id="CHEBI:58223"/>
        <dbReference type="ChEBI" id="CHEBI:61387"/>
        <dbReference type="ChEBI" id="CHEBI:61388"/>
        <dbReference type="EC" id="2.4.1.227"/>
    </reaction>
</comment>